<dbReference type="RefSeq" id="WP_009134016.1">
    <property type="nucleotide sequence ID" value="NZ_CP102250.1"/>
</dbReference>
<dbReference type="Proteomes" id="UP000006008">
    <property type="component" value="Unassembled WGS sequence"/>
</dbReference>
<dbReference type="HOGENOM" id="CLU_108014_0_0_10"/>
<dbReference type="EMBL" id="ADLD01000011">
    <property type="protein sequence ID" value="EHB92345.1"/>
    <property type="molecule type" value="Genomic_DNA"/>
</dbReference>
<feature type="transmembrane region" description="Helical" evidence="1">
    <location>
        <begin position="16"/>
        <end position="36"/>
    </location>
</feature>
<evidence type="ECO:0000256" key="1">
    <source>
        <dbReference type="SAM" id="Phobius"/>
    </source>
</evidence>
<feature type="transmembrane region" description="Helical" evidence="1">
    <location>
        <begin position="100"/>
        <end position="124"/>
    </location>
</feature>
<keyword evidence="1" id="KW-0472">Membrane</keyword>
<keyword evidence="3" id="KW-1185">Reference proteome</keyword>
<dbReference type="OrthoDB" id="5764958at2"/>
<feature type="transmembrane region" description="Helical" evidence="1">
    <location>
        <begin position="56"/>
        <end position="79"/>
    </location>
</feature>
<reference evidence="2 3" key="1">
    <citation type="submission" date="2011-08" db="EMBL/GenBank/DDBJ databases">
        <title>The Genome Sequence of Alistipes indistinctus YIT 12060.</title>
        <authorList>
            <consortium name="The Broad Institute Genome Sequencing Platform"/>
            <person name="Earl A."/>
            <person name="Ward D."/>
            <person name="Feldgarden M."/>
            <person name="Gevers D."/>
            <person name="Morotomi M."/>
            <person name="Young S.K."/>
            <person name="Zeng Q."/>
            <person name="Gargeya S."/>
            <person name="Fitzgerald M."/>
            <person name="Haas B."/>
            <person name="Abouelleil A."/>
            <person name="Alvarado L."/>
            <person name="Arachchi H.M."/>
            <person name="Berlin A."/>
            <person name="Brown A."/>
            <person name="Chapman S.B."/>
            <person name="Chen Z."/>
            <person name="Dunbar C."/>
            <person name="Freedman E."/>
            <person name="Gearin G."/>
            <person name="Gellesch M."/>
            <person name="Goldberg J."/>
            <person name="Griggs A."/>
            <person name="Gujja S."/>
            <person name="Heiman D."/>
            <person name="Howarth C."/>
            <person name="Larson L."/>
            <person name="Lui A."/>
            <person name="MacDonald P.J.P."/>
            <person name="Montmayeur A."/>
            <person name="Murphy C."/>
            <person name="Neiman D."/>
            <person name="Pearson M."/>
            <person name="Priest M."/>
            <person name="Roberts A."/>
            <person name="Saif S."/>
            <person name="Shea T."/>
            <person name="Shenoy N."/>
            <person name="Sisk P."/>
            <person name="Stolte C."/>
            <person name="Sykes S."/>
            <person name="Wortman J."/>
            <person name="Nusbaum C."/>
            <person name="Birren B."/>
        </authorList>
    </citation>
    <scope>NUCLEOTIDE SEQUENCE [LARGE SCALE GENOMIC DNA]</scope>
    <source>
        <strain evidence="2 3">YIT 12060</strain>
    </source>
</reference>
<sequence length="223" mass="25721">MKKAIFYKEWIKTHRYFWLALIVSSVFVIYALLQLQRVIGFKGVEHLWEILLSRETVFIELLTYVPLAIGVLLALVQFVPEIQQKRLKLTLHLPYPQRSMIGLMLAAGLVQLGIIFVLNYLTLWAYLQSILAPELVARILLTSLPWYLCGITGYLFAAWICLEPTWRRRIIDLLIAVGVVRIFFLSSVPEAYNCFLPWLVVYTAAAMLLPQLSVSRFKEGCQD</sequence>
<dbReference type="AlphaFoldDB" id="G5H8F0"/>
<proteinExistence type="predicted"/>
<organism evidence="2 3">
    <name type="scientific">Alistipes indistinctus YIT 12060</name>
    <dbReference type="NCBI Taxonomy" id="742725"/>
    <lineage>
        <taxon>Bacteria</taxon>
        <taxon>Pseudomonadati</taxon>
        <taxon>Bacteroidota</taxon>
        <taxon>Bacteroidia</taxon>
        <taxon>Bacteroidales</taxon>
        <taxon>Rikenellaceae</taxon>
        <taxon>Alistipes</taxon>
    </lineage>
</organism>
<gene>
    <name evidence="2" type="ORF">HMPREF9450_01210</name>
</gene>
<comment type="caution">
    <text evidence="2">The sequence shown here is derived from an EMBL/GenBank/DDBJ whole genome shotgun (WGS) entry which is preliminary data.</text>
</comment>
<protein>
    <submittedName>
        <fullName evidence="2">Uncharacterized protein</fullName>
    </submittedName>
</protein>
<feature type="transmembrane region" description="Helical" evidence="1">
    <location>
        <begin position="144"/>
        <end position="162"/>
    </location>
</feature>
<dbReference type="STRING" id="742725.HMPREF9450_01210"/>
<dbReference type="PATRIC" id="fig|742725.3.peg.1284"/>
<accession>G5H8F0</accession>
<name>G5H8F0_9BACT</name>
<dbReference type="GeneID" id="92815760"/>
<dbReference type="eggNOG" id="ENOG5032RQH">
    <property type="taxonomic scope" value="Bacteria"/>
</dbReference>
<keyword evidence="1" id="KW-1133">Transmembrane helix</keyword>
<keyword evidence="1" id="KW-0812">Transmembrane</keyword>
<evidence type="ECO:0000313" key="3">
    <source>
        <dbReference type="Proteomes" id="UP000006008"/>
    </source>
</evidence>
<evidence type="ECO:0000313" key="2">
    <source>
        <dbReference type="EMBL" id="EHB92345.1"/>
    </source>
</evidence>